<name>K0TLU2_THAOC</name>
<dbReference type="EMBL" id="AGNL01006304">
    <property type="protein sequence ID" value="EJK72142.1"/>
    <property type="molecule type" value="Genomic_DNA"/>
</dbReference>
<protein>
    <submittedName>
        <fullName evidence="2">Uncharacterized protein</fullName>
    </submittedName>
</protein>
<evidence type="ECO:0000256" key="1">
    <source>
        <dbReference type="SAM" id="MobiDB-lite"/>
    </source>
</evidence>
<sequence length="195" mass="21235">MALQTRRILSVPGCWIVQISADQRGAVMGDEVAIGVHGVFPLPMGMGWMVTWPPGIPVSYPRAAYAYNSGNCPTPCSFTPPTAPSVSPVKSHPRLLQERIAPPPLPGSNQRVAPTKRRGNWSLTASPRPRVHTSIENRPVHNVGSDGLSPHLNVVADRKQSHLFVYVILRWVWPLTRTVPLDSPGSVNPCHPARG</sequence>
<dbReference type="AlphaFoldDB" id="K0TLU2"/>
<evidence type="ECO:0000313" key="2">
    <source>
        <dbReference type="EMBL" id="EJK72142.1"/>
    </source>
</evidence>
<evidence type="ECO:0000313" key="3">
    <source>
        <dbReference type="Proteomes" id="UP000266841"/>
    </source>
</evidence>
<gene>
    <name evidence="2" type="ORF">THAOC_06356</name>
</gene>
<keyword evidence="3" id="KW-1185">Reference proteome</keyword>
<comment type="caution">
    <text evidence="2">The sequence shown here is derived from an EMBL/GenBank/DDBJ whole genome shotgun (WGS) entry which is preliminary data.</text>
</comment>
<accession>K0TLU2</accession>
<organism evidence="2 3">
    <name type="scientific">Thalassiosira oceanica</name>
    <name type="common">Marine diatom</name>
    <dbReference type="NCBI Taxonomy" id="159749"/>
    <lineage>
        <taxon>Eukaryota</taxon>
        <taxon>Sar</taxon>
        <taxon>Stramenopiles</taxon>
        <taxon>Ochrophyta</taxon>
        <taxon>Bacillariophyta</taxon>
        <taxon>Coscinodiscophyceae</taxon>
        <taxon>Thalassiosirophycidae</taxon>
        <taxon>Thalassiosirales</taxon>
        <taxon>Thalassiosiraceae</taxon>
        <taxon>Thalassiosira</taxon>
    </lineage>
</organism>
<reference evidence="2 3" key="1">
    <citation type="journal article" date="2012" name="Genome Biol.">
        <title>Genome and low-iron response of an oceanic diatom adapted to chronic iron limitation.</title>
        <authorList>
            <person name="Lommer M."/>
            <person name="Specht M."/>
            <person name="Roy A.S."/>
            <person name="Kraemer L."/>
            <person name="Andreson R."/>
            <person name="Gutowska M.A."/>
            <person name="Wolf J."/>
            <person name="Bergner S.V."/>
            <person name="Schilhabel M.B."/>
            <person name="Klostermeier U.C."/>
            <person name="Beiko R.G."/>
            <person name="Rosenstiel P."/>
            <person name="Hippler M."/>
            <person name="Laroche J."/>
        </authorList>
    </citation>
    <scope>NUCLEOTIDE SEQUENCE [LARGE SCALE GENOMIC DNA]</scope>
    <source>
        <strain evidence="2 3">CCMP1005</strain>
    </source>
</reference>
<dbReference type="Proteomes" id="UP000266841">
    <property type="component" value="Unassembled WGS sequence"/>
</dbReference>
<feature type="region of interest" description="Disordered" evidence="1">
    <location>
        <begin position="99"/>
        <end position="127"/>
    </location>
</feature>
<proteinExistence type="predicted"/>